<gene>
    <name evidence="3" type="ORF">EDC65_0660</name>
</gene>
<proteinExistence type="predicted"/>
<feature type="signal peptide" evidence="1">
    <location>
        <begin position="1"/>
        <end position="19"/>
    </location>
</feature>
<keyword evidence="4" id="KW-1185">Reference proteome</keyword>
<sequence>MARGWAALLALALAWPAAAWPAAGAATRPLRIVSLDLCSDQFVLALADRGQVAALSKVADDPLLSPLAARAEGLPKHRGTAEEVLLLRADLAVGGGFARRATMELLAKVGVTVLRVPPIPRLADLPPQLERVAKAMGHPDRGAAHAAVIRDRLVGHSVPAGQGASVGVYRPGGTMPGEGTLVADMVRAIGMRLRAGDGNARVAVPLELLVLQPPDLLIIDSRRDDRPAMNQAMLDHPALHRSQRMAVADFPLRYWLCNSPASSEGLEVLEAAIARALPGSRP</sequence>
<evidence type="ECO:0000313" key="4">
    <source>
        <dbReference type="Proteomes" id="UP000278222"/>
    </source>
</evidence>
<dbReference type="CDD" id="cd00636">
    <property type="entry name" value="TroA-like"/>
    <property type="match status" value="1"/>
</dbReference>
<keyword evidence="1" id="KW-0732">Signal</keyword>
<dbReference type="Proteomes" id="UP000278222">
    <property type="component" value="Unassembled WGS sequence"/>
</dbReference>
<protein>
    <submittedName>
        <fullName evidence="3">Iron complex transport system substrate-binding protein</fullName>
    </submittedName>
</protein>
<dbReference type="EMBL" id="RJKX01000011">
    <property type="protein sequence ID" value="ROQ01481.1"/>
    <property type="molecule type" value="Genomic_DNA"/>
</dbReference>
<dbReference type="Pfam" id="PF01497">
    <property type="entry name" value="Peripla_BP_2"/>
    <property type="match status" value="1"/>
</dbReference>
<name>A0A3N1MCN5_9PROT</name>
<accession>A0A3N1MCN5</accession>
<dbReference type="AlphaFoldDB" id="A0A3N1MCN5"/>
<feature type="domain" description="Fe/B12 periplasmic-binding" evidence="2">
    <location>
        <begin position="32"/>
        <end position="241"/>
    </location>
</feature>
<dbReference type="Gene3D" id="3.40.50.1980">
    <property type="entry name" value="Nitrogenase molybdenum iron protein domain"/>
    <property type="match status" value="2"/>
</dbReference>
<evidence type="ECO:0000256" key="1">
    <source>
        <dbReference type="SAM" id="SignalP"/>
    </source>
</evidence>
<dbReference type="InterPro" id="IPR002491">
    <property type="entry name" value="ABC_transptr_periplasmic_BD"/>
</dbReference>
<feature type="chain" id="PRO_5018282192" evidence="1">
    <location>
        <begin position="20"/>
        <end position="282"/>
    </location>
</feature>
<dbReference type="SUPFAM" id="SSF53807">
    <property type="entry name" value="Helical backbone' metal receptor"/>
    <property type="match status" value="1"/>
</dbReference>
<dbReference type="OrthoDB" id="1632039at2"/>
<reference evidence="3 4" key="1">
    <citation type="submission" date="2018-11" db="EMBL/GenBank/DDBJ databases">
        <title>Genomic Encyclopedia of Type Strains, Phase IV (KMG-IV): sequencing the most valuable type-strain genomes for metagenomic binning, comparative biology and taxonomic classification.</title>
        <authorList>
            <person name="Goeker M."/>
        </authorList>
    </citation>
    <scope>NUCLEOTIDE SEQUENCE [LARGE SCALE GENOMIC DNA]</scope>
    <source>
        <strain evidence="3 4">DSM 5900</strain>
    </source>
</reference>
<dbReference type="RefSeq" id="WP_123688236.1">
    <property type="nucleotide sequence ID" value="NZ_AP019700.1"/>
</dbReference>
<evidence type="ECO:0000313" key="3">
    <source>
        <dbReference type="EMBL" id="ROQ01481.1"/>
    </source>
</evidence>
<organism evidence="3 4">
    <name type="scientific">Stella humosa</name>
    <dbReference type="NCBI Taxonomy" id="94"/>
    <lineage>
        <taxon>Bacteria</taxon>
        <taxon>Pseudomonadati</taxon>
        <taxon>Pseudomonadota</taxon>
        <taxon>Alphaproteobacteria</taxon>
        <taxon>Rhodospirillales</taxon>
        <taxon>Stellaceae</taxon>
        <taxon>Stella</taxon>
    </lineage>
</organism>
<evidence type="ECO:0000259" key="2">
    <source>
        <dbReference type="Pfam" id="PF01497"/>
    </source>
</evidence>
<comment type="caution">
    <text evidence="3">The sequence shown here is derived from an EMBL/GenBank/DDBJ whole genome shotgun (WGS) entry which is preliminary data.</text>
</comment>